<sequence length="388" mass="42660">MKTHRLITIRLDRKTSAFDITPEGYLVCDAFVTRSGVFDYHDDDGKLTRELRPPEAVFADESLATLAMQPITFLHPKEKLVTTENIRGLQVGVTGENITHDGEVVKCRVKITDKAVIQYARDMHARGEGVELSCGYDADVEPIAGEHKTEGHYDAVQKNIRYNHVAIVAKGRAGEKVKLKLDQKEEIPMFTFIRKALKLDGFTMDAIEAEVPKEAQSVLSRLSAKLDEAVDVIKAQAAKLVDMGKKNEAAQAKIDTLEAEQTKLKADVEALSDPAGERVQAIIADRKSLEAVAGKLEIKTDGLDDKAVKVAVIQKQAPDFKADEKSDDYINARFDAVVELLEAAKKDGADQPLARFISDAKESSSAGQVDHRAEFIKKSDALFDGADE</sequence>
<dbReference type="EMBL" id="AP021875">
    <property type="protein sequence ID" value="BBO74408.1"/>
    <property type="molecule type" value="Genomic_DNA"/>
</dbReference>
<name>A0A5K7Z0I5_9BACT</name>
<gene>
    <name evidence="2" type="ORF">DSCW_18250</name>
</gene>
<evidence type="ECO:0008006" key="4">
    <source>
        <dbReference type="Google" id="ProtNLM"/>
    </source>
</evidence>
<dbReference type="InterPro" id="IPR016913">
    <property type="entry name" value="UCP029215"/>
</dbReference>
<evidence type="ECO:0000313" key="2">
    <source>
        <dbReference type="EMBL" id="BBO74408.1"/>
    </source>
</evidence>
<keyword evidence="3" id="KW-1185">Reference proteome</keyword>
<protein>
    <recommendedName>
        <fullName evidence="4">DUF2213 domain-containing protein</fullName>
    </recommendedName>
</protein>
<proteinExistence type="predicted"/>
<accession>A0A5K7Z0I5</accession>
<dbReference type="Pfam" id="PF09979">
    <property type="entry name" value="DUF2213"/>
    <property type="match status" value="1"/>
</dbReference>
<dbReference type="PIRSF" id="PIRSF029215">
    <property type="entry name" value="UCP029215"/>
    <property type="match status" value="1"/>
</dbReference>
<reference evidence="2 3" key="1">
    <citation type="submission" date="2019-11" db="EMBL/GenBank/DDBJ databases">
        <title>Comparative genomics of hydrocarbon-degrading Desulfosarcina strains.</title>
        <authorList>
            <person name="Watanabe M."/>
            <person name="Kojima H."/>
            <person name="Fukui M."/>
        </authorList>
    </citation>
    <scope>NUCLEOTIDE SEQUENCE [LARGE SCALE GENOMIC DNA]</scope>
    <source>
        <strain evidence="2 3">PP31</strain>
    </source>
</reference>
<dbReference type="OrthoDB" id="9813763at2"/>
<organism evidence="2 3">
    <name type="scientific">Desulfosarcina widdelii</name>
    <dbReference type="NCBI Taxonomy" id="947919"/>
    <lineage>
        <taxon>Bacteria</taxon>
        <taxon>Pseudomonadati</taxon>
        <taxon>Thermodesulfobacteriota</taxon>
        <taxon>Desulfobacteria</taxon>
        <taxon>Desulfobacterales</taxon>
        <taxon>Desulfosarcinaceae</taxon>
        <taxon>Desulfosarcina</taxon>
    </lineage>
</organism>
<evidence type="ECO:0000256" key="1">
    <source>
        <dbReference type="SAM" id="Coils"/>
    </source>
</evidence>
<dbReference type="KEGG" id="dwd:DSCW_18250"/>
<keyword evidence="1" id="KW-0175">Coiled coil</keyword>
<dbReference type="Proteomes" id="UP000427769">
    <property type="component" value="Chromosome"/>
</dbReference>
<feature type="coiled-coil region" evidence="1">
    <location>
        <begin position="240"/>
        <end position="267"/>
    </location>
</feature>
<dbReference type="RefSeq" id="WP_155303446.1">
    <property type="nucleotide sequence ID" value="NZ_AP021875.1"/>
</dbReference>
<evidence type="ECO:0000313" key="3">
    <source>
        <dbReference type="Proteomes" id="UP000427769"/>
    </source>
</evidence>
<dbReference type="AlphaFoldDB" id="A0A5K7Z0I5"/>